<evidence type="ECO:0000256" key="10">
    <source>
        <dbReference type="RuleBase" id="RU362068"/>
    </source>
</evidence>
<comment type="pathway">
    <text evidence="1 10">Cofactor biosynthesis; (R)-pantothenate biosynthesis; (R)-pantoate from 3-methyl-2-oxobutanoate: step 2/2.</text>
</comment>
<dbReference type="Gene3D" id="3.40.50.720">
    <property type="entry name" value="NAD(P)-binding Rossmann-like Domain"/>
    <property type="match status" value="1"/>
</dbReference>
<dbReference type="AlphaFoldDB" id="A0A432W859"/>
<reference evidence="13 14" key="1">
    <citation type="journal article" date="2011" name="Front. Microbiol.">
        <title>Genomic signatures of strain selection and enhancement in Bacillus atrophaeus var. globigii, a historical biowarfare simulant.</title>
        <authorList>
            <person name="Gibbons H.S."/>
            <person name="Broomall S.M."/>
            <person name="McNew L.A."/>
            <person name="Daligault H."/>
            <person name="Chapman C."/>
            <person name="Bruce D."/>
            <person name="Karavis M."/>
            <person name="Krepps M."/>
            <person name="McGregor P.A."/>
            <person name="Hong C."/>
            <person name="Park K.H."/>
            <person name="Akmal A."/>
            <person name="Feldman A."/>
            <person name="Lin J.S."/>
            <person name="Chang W.E."/>
            <person name="Higgs B.W."/>
            <person name="Demirev P."/>
            <person name="Lindquist J."/>
            <person name="Liem A."/>
            <person name="Fochler E."/>
            <person name="Read T.D."/>
            <person name="Tapia R."/>
            <person name="Johnson S."/>
            <person name="Bishop-Lilly K.A."/>
            <person name="Detter C."/>
            <person name="Han C."/>
            <person name="Sozhamannan S."/>
            <person name="Rosenzweig C.N."/>
            <person name="Skowronski E.W."/>
        </authorList>
    </citation>
    <scope>NUCLEOTIDE SEQUENCE [LARGE SCALE GENOMIC DNA]</scope>
    <source>
        <strain evidence="13 14">MLST1</strain>
    </source>
</reference>
<feature type="domain" description="Ketopantoate reductase N-terminal" evidence="11">
    <location>
        <begin position="3"/>
        <end position="147"/>
    </location>
</feature>
<feature type="domain" description="Ketopantoate reductase C-terminal" evidence="12">
    <location>
        <begin position="174"/>
        <end position="298"/>
    </location>
</feature>
<evidence type="ECO:0000259" key="12">
    <source>
        <dbReference type="Pfam" id="PF08546"/>
    </source>
</evidence>
<evidence type="ECO:0000313" key="13">
    <source>
        <dbReference type="EMBL" id="RUO26219.1"/>
    </source>
</evidence>
<dbReference type="GO" id="GO:0050661">
    <property type="term" value="F:NADP binding"/>
    <property type="evidence" value="ECO:0007669"/>
    <property type="project" value="TreeGrafter"/>
</dbReference>
<keyword evidence="5 10" id="KW-0566">Pantothenate biosynthesis</keyword>
<evidence type="ECO:0000256" key="4">
    <source>
        <dbReference type="ARBA" id="ARBA00019465"/>
    </source>
</evidence>
<dbReference type="NCBIfam" id="TIGR00745">
    <property type="entry name" value="apbA_panE"/>
    <property type="match status" value="1"/>
</dbReference>
<dbReference type="EC" id="1.1.1.169" evidence="3 10"/>
<dbReference type="InterPro" id="IPR036291">
    <property type="entry name" value="NAD(P)-bd_dom_sf"/>
</dbReference>
<comment type="function">
    <text evidence="10">Catalyzes the NADPH-dependent reduction of ketopantoate into pantoic acid.</text>
</comment>
<organism evidence="13 14">
    <name type="scientific">Aliidiomarina minuta</name>
    <dbReference type="NCBI Taxonomy" id="880057"/>
    <lineage>
        <taxon>Bacteria</taxon>
        <taxon>Pseudomonadati</taxon>
        <taxon>Pseudomonadota</taxon>
        <taxon>Gammaproteobacteria</taxon>
        <taxon>Alteromonadales</taxon>
        <taxon>Idiomarinaceae</taxon>
        <taxon>Aliidiomarina</taxon>
    </lineage>
</organism>
<evidence type="ECO:0000256" key="7">
    <source>
        <dbReference type="ARBA" id="ARBA00023002"/>
    </source>
</evidence>
<dbReference type="EMBL" id="PIPL01000001">
    <property type="protein sequence ID" value="RUO26219.1"/>
    <property type="molecule type" value="Genomic_DNA"/>
</dbReference>
<evidence type="ECO:0000256" key="5">
    <source>
        <dbReference type="ARBA" id="ARBA00022655"/>
    </source>
</evidence>
<gene>
    <name evidence="13" type="ORF">CWE09_05755</name>
</gene>
<dbReference type="InterPro" id="IPR013332">
    <property type="entry name" value="KPR_N"/>
</dbReference>
<comment type="similarity">
    <text evidence="2 10">Belongs to the ketopantoate reductase family.</text>
</comment>
<keyword evidence="14" id="KW-1185">Reference proteome</keyword>
<protein>
    <recommendedName>
        <fullName evidence="4 10">2-dehydropantoate 2-reductase</fullName>
        <ecNumber evidence="3 10">1.1.1.169</ecNumber>
    </recommendedName>
    <alternativeName>
        <fullName evidence="8 10">Ketopantoate reductase</fullName>
    </alternativeName>
</protein>
<dbReference type="Pfam" id="PF08546">
    <property type="entry name" value="ApbA_C"/>
    <property type="match status" value="1"/>
</dbReference>
<evidence type="ECO:0000259" key="11">
    <source>
        <dbReference type="Pfam" id="PF02558"/>
    </source>
</evidence>
<dbReference type="GO" id="GO:0015940">
    <property type="term" value="P:pantothenate biosynthetic process"/>
    <property type="evidence" value="ECO:0007669"/>
    <property type="project" value="UniProtKB-UniPathway"/>
</dbReference>
<dbReference type="InterPro" id="IPR008927">
    <property type="entry name" value="6-PGluconate_DH-like_C_sf"/>
</dbReference>
<dbReference type="Proteomes" id="UP000288293">
    <property type="component" value="Unassembled WGS sequence"/>
</dbReference>
<dbReference type="GO" id="GO:0008677">
    <property type="term" value="F:2-dehydropantoate 2-reductase activity"/>
    <property type="evidence" value="ECO:0007669"/>
    <property type="project" value="UniProtKB-EC"/>
</dbReference>
<evidence type="ECO:0000256" key="2">
    <source>
        <dbReference type="ARBA" id="ARBA00007870"/>
    </source>
</evidence>
<sequence length="300" mass="33269">MQWVVVGTGALSTLWAFGLQRQGEKVTLLTRHVEDGRHLELTAEHTDGLQAQSFEVIGDPTQAGRNSVWLIIVKAWQLQAVVDLLAGQIPDNAHVIISHNGIGAAQNALLTTPDWHLYDLVTTHGAWRRSRLHSVHAGHGQSWVGPRQPGLSAVPEWFQPLRAALPPLEWDSTILYRRWHKLAVNCAINPLATLANVPNGILKNLHFQQDIRAICEEVALVAQTHLGKALPELSADQLESGVYQVIQATANNRCSMLQDIDAGQRTEIDYLNGYICQLGQDYNIPTPVNQRLWQNITALT</sequence>
<dbReference type="InterPro" id="IPR050838">
    <property type="entry name" value="Ketopantoate_reductase"/>
</dbReference>
<dbReference type="SUPFAM" id="SSF48179">
    <property type="entry name" value="6-phosphogluconate dehydrogenase C-terminal domain-like"/>
    <property type="match status" value="1"/>
</dbReference>
<evidence type="ECO:0000256" key="6">
    <source>
        <dbReference type="ARBA" id="ARBA00022857"/>
    </source>
</evidence>
<dbReference type="OrthoDB" id="6530772at2"/>
<proteinExistence type="inferred from homology"/>
<accession>A0A432W859</accession>
<dbReference type="PANTHER" id="PTHR43765:SF2">
    <property type="entry name" value="2-DEHYDROPANTOATE 2-REDUCTASE"/>
    <property type="match status" value="1"/>
</dbReference>
<dbReference type="InterPro" id="IPR013752">
    <property type="entry name" value="KPA_reductase"/>
</dbReference>
<evidence type="ECO:0000256" key="3">
    <source>
        <dbReference type="ARBA" id="ARBA00013014"/>
    </source>
</evidence>
<evidence type="ECO:0000256" key="1">
    <source>
        <dbReference type="ARBA" id="ARBA00004994"/>
    </source>
</evidence>
<dbReference type="Pfam" id="PF02558">
    <property type="entry name" value="ApbA"/>
    <property type="match status" value="1"/>
</dbReference>
<dbReference type="RefSeq" id="WP_126803035.1">
    <property type="nucleotide sequence ID" value="NZ_PIPL01000001.1"/>
</dbReference>
<dbReference type="InterPro" id="IPR013328">
    <property type="entry name" value="6PGD_dom2"/>
</dbReference>
<dbReference type="InterPro" id="IPR003710">
    <property type="entry name" value="ApbA"/>
</dbReference>
<keyword evidence="6 10" id="KW-0521">NADP</keyword>
<dbReference type="UniPathway" id="UPA00028">
    <property type="reaction ID" value="UER00004"/>
</dbReference>
<name>A0A432W859_9GAMM</name>
<evidence type="ECO:0000256" key="9">
    <source>
        <dbReference type="ARBA" id="ARBA00048793"/>
    </source>
</evidence>
<evidence type="ECO:0000313" key="14">
    <source>
        <dbReference type="Proteomes" id="UP000288293"/>
    </source>
</evidence>
<keyword evidence="7 10" id="KW-0560">Oxidoreductase</keyword>
<comment type="catalytic activity">
    <reaction evidence="9 10">
        <text>(R)-pantoate + NADP(+) = 2-dehydropantoate + NADPH + H(+)</text>
        <dbReference type="Rhea" id="RHEA:16233"/>
        <dbReference type="ChEBI" id="CHEBI:11561"/>
        <dbReference type="ChEBI" id="CHEBI:15378"/>
        <dbReference type="ChEBI" id="CHEBI:15980"/>
        <dbReference type="ChEBI" id="CHEBI:57783"/>
        <dbReference type="ChEBI" id="CHEBI:58349"/>
        <dbReference type="EC" id="1.1.1.169"/>
    </reaction>
</comment>
<evidence type="ECO:0000256" key="8">
    <source>
        <dbReference type="ARBA" id="ARBA00032024"/>
    </source>
</evidence>
<dbReference type="Gene3D" id="1.10.1040.10">
    <property type="entry name" value="N-(1-d-carboxylethyl)-l-norvaline Dehydrogenase, domain 2"/>
    <property type="match status" value="1"/>
</dbReference>
<dbReference type="PANTHER" id="PTHR43765">
    <property type="entry name" value="2-DEHYDROPANTOATE 2-REDUCTASE-RELATED"/>
    <property type="match status" value="1"/>
</dbReference>
<dbReference type="SUPFAM" id="SSF51735">
    <property type="entry name" value="NAD(P)-binding Rossmann-fold domains"/>
    <property type="match status" value="1"/>
</dbReference>
<comment type="caution">
    <text evidence="13">The sequence shown here is derived from an EMBL/GenBank/DDBJ whole genome shotgun (WGS) entry which is preliminary data.</text>
</comment>
<dbReference type="GO" id="GO:0005737">
    <property type="term" value="C:cytoplasm"/>
    <property type="evidence" value="ECO:0007669"/>
    <property type="project" value="TreeGrafter"/>
</dbReference>